<protein>
    <submittedName>
        <fullName evidence="7">Spaetzle domain-containing protein</fullName>
    </submittedName>
</protein>
<dbReference type="InterPro" id="IPR029034">
    <property type="entry name" value="Cystine-knot_cytokine"/>
</dbReference>
<dbReference type="InterPro" id="IPR052444">
    <property type="entry name" value="Spz/Toll_ligand-like"/>
</dbReference>
<evidence type="ECO:0000313" key="7">
    <source>
        <dbReference type="EMBL" id="GFT13059.1"/>
    </source>
</evidence>
<name>A0A8X6NH85_NEPPI</name>
<proteinExistence type="predicted"/>
<evidence type="ECO:0000256" key="5">
    <source>
        <dbReference type="SAM" id="SignalP"/>
    </source>
</evidence>
<keyword evidence="3" id="KW-0325">Glycoprotein</keyword>
<dbReference type="GO" id="GO:0045087">
    <property type="term" value="P:innate immune response"/>
    <property type="evidence" value="ECO:0007669"/>
    <property type="project" value="TreeGrafter"/>
</dbReference>
<feature type="chain" id="PRO_5036503555" evidence="5">
    <location>
        <begin position="16"/>
        <end position="210"/>
    </location>
</feature>
<dbReference type="PANTHER" id="PTHR23199:SF16">
    <property type="entry name" value="PROTEIN SPAETZLE 5"/>
    <property type="match status" value="1"/>
</dbReference>
<gene>
    <name evidence="7" type="primary">AVEN_204485_1</name>
    <name evidence="7" type="ORF">NPIL_440401</name>
</gene>
<feature type="domain" description="Spaetzle" evidence="6">
    <location>
        <begin position="121"/>
        <end position="203"/>
    </location>
</feature>
<dbReference type="EMBL" id="BMAW01104193">
    <property type="protein sequence ID" value="GFT13059.1"/>
    <property type="molecule type" value="Genomic_DNA"/>
</dbReference>
<reference evidence="7" key="1">
    <citation type="submission" date="2020-08" db="EMBL/GenBank/DDBJ databases">
        <title>Multicomponent nature underlies the extraordinary mechanical properties of spider dragline silk.</title>
        <authorList>
            <person name="Kono N."/>
            <person name="Nakamura H."/>
            <person name="Mori M."/>
            <person name="Yoshida Y."/>
            <person name="Ohtoshi R."/>
            <person name="Malay A.D."/>
            <person name="Moran D.A.P."/>
            <person name="Tomita M."/>
            <person name="Numata K."/>
            <person name="Arakawa K."/>
        </authorList>
    </citation>
    <scope>NUCLEOTIDE SEQUENCE</scope>
</reference>
<dbReference type="AlphaFoldDB" id="A0A8X6NH85"/>
<evidence type="ECO:0000256" key="3">
    <source>
        <dbReference type="ARBA" id="ARBA00023180"/>
    </source>
</evidence>
<dbReference type="Proteomes" id="UP000887013">
    <property type="component" value="Unassembled WGS sequence"/>
</dbReference>
<evidence type="ECO:0000256" key="2">
    <source>
        <dbReference type="ARBA" id="ARBA00023157"/>
    </source>
</evidence>
<dbReference type="OrthoDB" id="6359065at2759"/>
<evidence type="ECO:0000256" key="1">
    <source>
        <dbReference type="ARBA" id="ARBA00022729"/>
    </source>
</evidence>
<dbReference type="GO" id="GO:0005121">
    <property type="term" value="F:Toll binding"/>
    <property type="evidence" value="ECO:0007669"/>
    <property type="project" value="TreeGrafter"/>
</dbReference>
<comment type="caution">
    <text evidence="7">The sequence shown here is derived from an EMBL/GenBank/DDBJ whole genome shotgun (WGS) entry which is preliminary data.</text>
</comment>
<sequence>MIRLAIVCCLGVVGGVPLFRDEAFTPSPPGTRPPCAMNSATFCEKVDKYPTKTIQRILQSKTFLLEDLFTDEREGLQEPPEFILHEELMIPENKTESHSRKSRSVPDKSSSNQSVPELSKRCPILSKAALPKLAASSAGEWRFIVQDELTDTNQKIKVHICDKSEECSIYCTQFYSPVNMVFLSNNGSVAKDTFWMPSSCRCQSSPINTL</sequence>
<organism evidence="7 8">
    <name type="scientific">Nephila pilipes</name>
    <name type="common">Giant wood spider</name>
    <name type="synonym">Nephila maculata</name>
    <dbReference type="NCBI Taxonomy" id="299642"/>
    <lineage>
        <taxon>Eukaryota</taxon>
        <taxon>Metazoa</taxon>
        <taxon>Ecdysozoa</taxon>
        <taxon>Arthropoda</taxon>
        <taxon>Chelicerata</taxon>
        <taxon>Arachnida</taxon>
        <taxon>Araneae</taxon>
        <taxon>Araneomorphae</taxon>
        <taxon>Entelegynae</taxon>
        <taxon>Araneoidea</taxon>
        <taxon>Nephilidae</taxon>
        <taxon>Nephila</taxon>
    </lineage>
</organism>
<dbReference type="InterPro" id="IPR032104">
    <property type="entry name" value="Spaetzle"/>
</dbReference>
<evidence type="ECO:0000313" key="8">
    <source>
        <dbReference type="Proteomes" id="UP000887013"/>
    </source>
</evidence>
<dbReference type="SUPFAM" id="SSF57501">
    <property type="entry name" value="Cystine-knot cytokines"/>
    <property type="match status" value="1"/>
</dbReference>
<feature type="region of interest" description="Disordered" evidence="4">
    <location>
        <begin position="87"/>
        <end position="119"/>
    </location>
</feature>
<keyword evidence="2" id="KW-1015">Disulfide bond</keyword>
<dbReference type="GO" id="GO:0008083">
    <property type="term" value="F:growth factor activity"/>
    <property type="evidence" value="ECO:0007669"/>
    <property type="project" value="TreeGrafter"/>
</dbReference>
<dbReference type="PANTHER" id="PTHR23199">
    <property type="entry name" value="NEUROTROPHIN 1-RELATED"/>
    <property type="match status" value="1"/>
</dbReference>
<evidence type="ECO:0000256" key="4">
    <source>
        <dbReference type="SAM" id="MobiDB-lite"/>
    </source>
</evidence>
<dbReference type="Gene3D" id="2.10.90.10">
    <property type="entry name" value="Cystine-knot cytokines"/>
    <property type="match status" value="1"/>
</dbReference>
<feature type="compositionally biased region" description="Polar residues" evidence="4">
    <location>
        <begin position="107"/>
        <end position="116"/>
    </location>
</feature>
<dbReference type="GO" id="GO:0005615">
    <property type="term" value="C:extracellular space"/>
    <property type="evidence" value="ECO:0007669"/>
    <property type="project" value="UniProtKB-ARBA"/>
</dbReference>
<dbReference type="Pfam" id="PF16077">
    <property type="entry name" value="Spaetzle"/>
    <property type="match status" value="1"/>
</dbReference>
<evidence type="ECO:0000259" key="6">
    <source>
        <dbReference type="Pfam" id="PF16077"/>
    </source>
</evidence>
<dbReference type="GO" id="GO:0021556">
    <property type="term" value="P:central nervous system formation"/>
    <property type="evidence" value="ECO:0007669"/>
    <property type="project" value="TreeGrafter"/>
</dbReference>
<keyword evidence="1 5" id="KW-0732">Signal</keyword>
<feature type="signal peptide" evidence="5">
    <location>
        <begin position="1"/>
        <end position="15"/>
    </location>
</feature>
<keyword evidence="8" id="KW-1185">Reference proteome</keyword>
<accession>A0A8X6NH85</accession>
<feature type="compositionally biased region" description="Basic and acidic residues" evidence="4">
    <location>
        <begin position="87"/>
        <end position="99"/>
    </location>
</feature>